<feature type="compositionally biased region" description="Gly residues" evidence="1">
    <location>
        <begin position="936"/>
        <end position="951"/>
    </location>
</feature>
<dbReference type="SUPFAM" id="SSF52540">
    <property type="entry name" value="P-loop containing nucleoside triphosphate hydrolases"/>
    <property type="match status" value="1"/>
</dbReference>
<reference evidence="3 4" key="1">
    <citation type="submission" date="2024-08" db="EMBL/GenBank/DDBJ databases">
        <authorList>
            <person name="Cucini C."/>
            <person name="Frati F."/>
        </authorList>
    </citation>
    <scope>NUCLEOTIDE SEQUENCE [LARGE SCALE GENOMIC DNA]</scope>
</reference>
<organism evidence="3 4">
    <name type="scientific">Orchesella dallaii</name>
    <dbReference type="NCBI Taxonomy" id="48710"/>
    <lineage>
        <taxon>Eukaryota</taxon>
        <taxon>Metazoa</taxon>
        <taxon>Ecdysozoa</taxon>
        <taxon>Arthropoda</taxon>
        <taxon>Hexapoda</taxon>
        <taxon>Collembola</taxon>
        <taxon>Entomobryomorpha</taxon>
        <taxon>Entomobryoidea</taxon>
        <taxon>Orchesellidae</taxon>
        <taxon>Orchesellinae</taxon>
        <taxon>Orchesella</taxon>
    </lineage>
</organism>
<evidence type="ECO:0000256" key="2">
    <source>
        <dbReference type="SAM" id="Phobius"/>
    </source>
</evidence>
<name>A0ABP1Q779_9HEXA</name>
<gene>
    <name evidence="3" type="ORF">ODALV1_LOCUS8108</name>
</gene>
<keyword evidence="2" id="KW-0472">Membrane</keyword>
<feature type="transmembrane region" description="Helical" evidence="2">
    <location>
        <begin position="7"/>
        <end position="28"/>
    </location>
</feature>
<proteinExistence type="predicted"/>
<feature type="region of interest" description="Disordered" evidence="1">
    <location>
        <begin position="935"/>
        <end position="975"/>
    </location>
</feature>
<dbReference type="EMBL" id="CAXLJM020000025">
    <property type="protein sequence ID" value="CAL8092055.1"/>
    <property type="molecule type" value="Genomic_DNA"/>
</dbReference>
<keyword evidence="4" id="KW-1185">Reference proteome</keyword>
<evidence type="ECO:0000313" key="3">
    <source>
        <dbReference type="EMBL" id="CAL8092055.1"/>
    </source>
</evidence>
<keyword evidence="2" id="KW-1133">Transmembrane helix</keyword>
<dbReference type="Proteomes" id="UP001642540">
    <property type="component" value="Unassembled WGS sequence"/>
</dbReference>
<dbReference type="InterPro" id="IPR027417">
    <property type="entry name" value="P-loop_NTPase"/>
</dbReference>
<comment type="caution">
    <text evidence="3">The sequence shown here is derived from an EMBL/GenBank/DDBJ whole genome shotgun (WGS) entry which is preliminary data.</text>
</comment>
<accession>A0ABP1Q779</accession>
<evidence type="ECO:0000256" key="1">
    <source>
        <dbReference type="SAM" id="MobiDB-lite"/>
    </source>
</evidence>
<evidence type="ECO:0000313" key="4">
    <source>
        <dbReference type="Proteomes" id="UP001642540"/>
    </source>
</evidence>
<dbReference type="Gene3D" id="3.40.50.300">
    <property type="entry name" value="P-loop containing nucleotide triphosphate hydrolases"/>
    <property type="match status" value="1"/>
</dbReference>
<sequence length="2019" mass="227650">MKSVGATGLYFLRFFAMYLFYIIVITVYTCESSELQLPSTHQINQSEENALNVLMNTQSNQSSYLSSLSLLNQDTTICDTVNSTAKNANRLISLLCSLHQFNNKKIQELESRSNLSNCTRLPPPPNIHSEAYPSSTSSLNNEEKDELNMIMSQGMSTQDTQTHSKKAILILGNTGSGKTTLTQLIAGNLSRLHGVLTSSNKLVIVDEDDRIGAPSIKSKTIYPEYVTNTLTNDSFYDCPGFDDNRGAGMDIAAMFSLKSITDSIQQAKFLFTVPHSSIRIGNDRLDFDLLTKHATRFLRNMSKMRESIGLIVTKVSSYSSFGNYVSDDEILAEVIEFLLKFRQTLHERINSSNKDQEKTEAERQLEFIETILKRESDTGPYERIWFVRNPPKCGPFSEIPYALQVRKNITNLYQTVLSFAPLNGSDFGITFKDKTLLQITQQYIPEIQTRIENGTKELVLSLKNEYFQELNKTLELEGSRREAILKVKNICGKLLEMGNNYDNKSLDFSHVITQIVSHFGGDVDVEKKDEADQIMKQKQLLSFFASLTNKSVDNSFFKLITTQVIQDMSLARERVWNRIQYEFVPELKLKVGEELSSLVIQLETKFLSKINKLMAQTNTNKTSTLATIYSQYQNLREVAKTTTTSSDDEVISKLYFTLGVNLDPHQMEILSKLEEMYSFYEQVTNVPMSREKESLTTAVSHLIAKINDVGHWYDFVIRVDSKLGKYSAQIKLRHLIETMLNGSVDDVSFLEEQQLIPPVPPFIRNISRDEDGRLSEVAKQQLHEVILSAINQKTKVTCENGGERAVIKGRFVKFSDFLWGDSTFPCCNGSLKELQIFASESVFIDKDMFARGRNLHVSIIAPKWEVVTQGGVKRLISLDGQHGGSFEDRPRAYSGSDYGNSGFDGSPGPSGGNGGAFFGVFDELVNGHLLKISVDGGDGGEGQDGGHGYSGRSGKDADSNDFPSPYLFGRRNDSTNDNDYQTHGLVFTIVYNHKWFKKVGNVGGRGGNGGSGGVGGAGGLPGFITLYSVNQHWNESEIENSRSIGHAGSIGEGGRGGTGGKNGNSYECALRSVILAFWFDSCHQIHNETRGDNGLNGTDGGNRIGQVIPNLPTPPTTEWKVITDYKHFVLETGSQIGMKFMRKVESLPDLTELQVKPISLAHELLNLERLYYKYNNTTKTIDFLQEYQQLLNRIQLFLTTKTLTPNSKKVLNFLCASILSKISIIHQKRTSSSVVINLEGFLSSISSDMAKLKEGQMREVISKRKQDLDAHFKEKQKQSESFITSMVLPSITKMSSEFEKLAEKVIQEINFHVEETVHDVNRRETERLQFESALIAQQYLQVISLAGNILSIFGLHHSYGDVGRLAHSVYLYYVKPEATAEPREASTLPEAFTPSRSAPLEFVENDKYFAQVNVSIPIQERLILELMRKYPIYLSGGDISARLVMLQKAFLHLKQMFSADYSSLVDIYEGRQKLDDAQAELISAFRRKQEEMTRRGDTESLHVAASIANAVPLMKLIEINPFLYLSLNSTQQQHRFAEMLNGAKQKLRNIESRKQSIYRVFLPILKDSLAAVQKKAGKVPKQSSSSTSLSATRWQVLGMLRSVRVELKGFVKGLEAEEQLILCLDKLEQSFSILIELYEHTEKYEEQKQLAHFIAEVNSPNPLTIGVSGGNDSEAAEMTSLLTKTDLLLQINLFQLDYEVAVNAFKQWVFPFAHNYLEQEQNYLKLNQTSETLEKLFDDEGNIDIIQVAEQYLSRIEGLKRATNKYKSMTVSGDEILIKSYFSSDTVSSVPFFVWRNGEWRHSISDLLSGNKVNLYAHVCSESKINSEIESGREMMGAIKFKTIELYLKHKNETEQQELDSLLENYHLIMTHSGISYYKILSDVVVMRGANQSLRYSFEKRCGSSRCGSSSITIINNNQRVSSNVVYDKFQGDLTDYLLSPYTMWTFQLIRSVGVRNSRNSNTSIFQPLEKFRYEVDLELRGDGLYVDEFIAGSAYLQQLDIGAFYQVDSSCFDEELKR</sequence>
<keyword evidence="2" id="KW-0812">Transmembrane</keyword>
<protein>
    <submittedName>
        <fullName evidence="3">Uncharacterized protein</fullName>
    </submittedName>
</protein>